<sequence length="104" mass="11324">MEVWDHDGKLYEVNSNYSLPDDAWQYELVGLTGAPGTGPYIVVTIPDATPDDGPFTPRPANEVMFRAGSGEVPWPILRRFIDLVESSGDIVQGRSAAPPVSPPR</sequence>
<gene>
    <name evidence="1" type="ORF">GA0074692_6542</name>
</gene>
<dbReference type="EMBL" id="FMHW01000002">
    <property type="protein sequence ID" value="SCL41885.1"/>
    <property type="molecule type" value="Genomic_DNA"/>
</dbReference>
<dbReference type="AlphaFoldDB" id="A0A1C6TK14"/>
<reference evidence="2" key="1">
    <citation type="submission" date="2016-06" db="EMBL/GenBank/DDBJ databases">
        <authorList>
            <person name="Varghese N."/>
            <person name="Submissions Spin"/>
        </authorList>
    </citation>
    <scope>NUCLEOTIDE SEQUENCE [LARGE SCALE GENOMIC DNA]</scope>
    <source>
        <strain evidence="2">DSM 43817</strain>
    </source>
</reference>
<evidence type="ECO:0000313" key="2">
    <source>
        <dbReference type="Proteomes" id="UP000198959"/>
    </source>
</evidence>
<organism evidence="1 2">
    <name type="scientific">Micromonospora pallida</name>
    <dbReference type="NCBI Taxonomy" id="145854"/>
    <lineage>
        <taxon>Bacteria</taxon>
        <taxon>Bacillati</taxon>
        <taxon>Actinomycetota</taxon>
        <taxon>Actinomycetes</taxon>
        <taxon>Micromonosporales</taxon>
        <taxon>Micromonosporaceae</taxon>
        <taxon>Micromonospora</taxon>
    </lineage>
</organism>
<accession>A0A1C6TK14</accession>
<keyword evidence="2" id="KW-1185">Reference proteome</keyword>
<evidence type="ECO:0000313" key="1">
    <source>
        <dbReference type="EMBL" id="SCL41885.1"/>
    </source>
</evidence>
<dbReference type="RefSeq" id="WP_091651768.1">
    <property type="nucleotide sequence ID" value="NZ_FMHW01000002.1"/>
</dbReference>
<protein>
    <submittedName>
        <fullName evidence="1">Uncharacterized protein</fullName>
    </submittedName>
</protein>
<dbReference type="OrthoDB" id="3538826at2"/>
<name>A0A1C6TK14_9ACTN</name>
<proteinExistence type="predicted"/>
<dbReference type="Proteomes" id="UP000198959">
    <property type="component" value="Unassembled WGS sequence"/>
</dbReference>